<proteinExistence type="predicted"/>
<dbReference type="eggNOG" id="ENOG5032153">
    <property type="taxonomic scope" value="Bacteria"/>
</dbReference>
<gene>
    <name evidence="1" type="ORF">KCH_11980</name>
</gene>
<comment type="caution">
    <text evidence="1">The sequence shown here is derived from an EMBL/GenBank/DDBJ whole genome shotgun (WGS) entry which is preliminary data.</text>
</comment>
<name>A0A066Z004_9ACTN</name>
<dbReference type="PATRIC" id="fig|1348663.4.peg.1144"/>
<evidence type="ECO:0000313" key="2">
    <source>
        <dbReference type="Proteomes" id="UP000027178"/>
    </source>
</evidence>
<organism evidence="1 2">
    <name type="scientific">Kitasatospora cheerisanensis KCTC 2395</name>
    <dbReference type="NCBI Taxonomy" id="1348663"/>
    <lineage>
        <taxon>Bacteria</taxon>
        <taxon>Bacillati</taxon>
        <taxon>Actinomycetota</taxon>
        <taxon>Actinomycetes</taxon>
        <taxon>Kitasatosporales</taxon>
        <taxon>Streptomycetaceae</taxon>
        <taxon>Kitasatospora</taxon>
    </lineage>
</organism>
<reference evidence="1 2" key="1">
    <citation type="submission" date="2014-05" db="EMBL/GenBank/DDBJ databases">
        <title>Draft Genome Sequence of Kitasatospora cheerisanensis KCTC 2395.</title>
        <authorList>
            <person name="Nam D.H."/>
        </authorList>
    </citation>
    <scope>NUCLEOTIDE SEQUENCE [LARGE SCALE GENOMIC DNA]</scope>
    <source>
        <strain evidence="1 2">KCTC 2395</strain>
    </source>
</reference>
<sequence length="56" mass="6049">MCRRVTCKTCNKPSYAGCGMHVEQVLAGIPKSQRCSCTLADKAASGSWLNRLFGRG</sequence>
<evidence type="ECO:0000313" key="1">
    <source>
        <dbReference type="EMBL" id="KDN87113.1"/>
    </source>
</evidence>
<dbReference type="PANTHER" id="PTHR34724">
    <property type="entry name" value="OS12G0596101 PROTEIN"/>
    <property type="match status" value="1"/>
</dbReference>
<dbReference type="Proteomes" id="UP000027178">
    <property type="component" value="Unassembled WGS sequence"/>
</dbReference>
<dbReference type="AlphaFoldDB" id="A0A066Z004"/>
<accession>A0A066Z004</accession>
<keyword evidence="2" id="KW-1185">Reference proteome</keyword>
<dbReference type="EMBL" id="JNBY01000050">
    <property type="protein sequence ID" value="KDN87113.1"/>
    <property type="molecule type" value="Genomic_DNA"/>
</dbReference>
<dbReference type="RefSeq" id="WP_167574006.1">
    <property type="nucleotide sequence ID" value="NZ_KK853997.1"/>
</dbReference>
<protein>
    <submittedName>
        <fullName evidence="1">Uncharacterized protein</fullName>
    </submittedName>
</protein>
<dbReference type="HOGENOM" id="CLU_175850_2_0_11"/>
<dbReference type="PANTHER" id="PTHR34724:SF2">
    <property type="entry name" value="OS12G0596101 PROTEIN"/>
    <property type="match status" value="1"/>
</dbReference>